<dbReference type="Proteomes" id="UP000476934">
    <property type="component" value="Unassembled WGS sequence"/>
</dbReference>
<dbReference type="RefSeq" id="WP_025727105.1">
    <property type="nucleotide sequence ID" value="NZ_JAAIWK010000004.1"/>
</dbReference>
<reference evidence="6" key="2">
    <citation type="submission" date="2020-02" db="EMBL/GenBank/DDBJ databases">
        <authorList>
            <person name="Feng H."/>
        </authorList>
    </citation>
    <scope>NUCLEOTIDE SEQUENCE [LARGE SCALE GENOMIC DNA]</scope>
    <source>
        <strain evidence="6">Gsoil 114</strain>
    </source>
</reference>
<organism evidence="5 7">
    <name type="scientific">Heyndrickxia ginsengihumi</name>
    <dbReference type="NCBI Taxonomy" id="363870"/>
    <lineage>
        <taxon>Bacteria</taxon>
        <taxon>Bacillati</taxon>
        <taxon>Bacillota</taxon>
        <taxon>Bacilli</taxon>
        <taxon>Bacillales</taxon>
        <taxon>Bacillaceae</taxon>
        <taxon>Heyndrickxia</taxon>
    </lineage>
</organism>
<reference evidence="5 7" key="1">
    <citation type="submission" date="2014-10" db="EMBL/GenBank/DDBJ databases">
        <title>Draft genome of phytase producing Bacillus ginsengihumi strain M2.11.</title>
        <authorList>
            <person name="Toymentseva A."/>
            <person name="Boulygina E.A."/>
            <person name="Kazakov S.V."/>
            <person name="Kayumov I."/>
            <person name="Suleimanova A.D."/>
            <person name="Mardanova A.M."/>
            <person name="Maria S.N."/>
            <person name="Sergey M.Y."/>
            <person name="Sharipova M.R."/>
        </authorList>
    </citation>
    <scope>NUCLEOTIDE SEQUENCE [LARGE SCALE GENOMIC DNA]</scope>
    <source>
        <strain evidence="5 7">M2.11</strain>
    </source>
</reference>
<dbReference type="EMBL" id="JRUN01000005">
    <property type="protein sequence ID" value="KHD86488.1"/>
    <property type="molecule type" value="Genomic_DNA"/>
</dbReference>
<keyword evidence="3" id="KW-0472">Membrane</keyword>
<evidence type="ECO:0000313" key="7">
    <source>
        <dbReference type="Proteomes" id="UP000030588"/>
    </source>
</evidence>
<dbReference type="EMBL" id="JAAIWK010000004">
    <property type="protein sequence ID" value="NEY19242.1"/>
    <property type="molecule type" value="Genomic_DNA"/>
</dbReference>
<dbReference type="Pfam" id="PF13490">
    <property type="entry name" value="zf-HC2"/>
    <property type="match status" value="1"/>
</dbReference>
<evidence type="ECO:0000313" key="8">
    <source>
        <dbReference type="Proteomes" id="UP000476934"/>
    </source>
</evidence>
<sequence length="169" mass="19460">MGEHVEDLLSAYIDHELDEKDLLVVERHISVCPSCQQELDHLKMIQEEMIRFYQDIEIPSMNFEKAVTAKILNEEVRMVLSYRGFIWFFVLCFAILSVLMYPLFRASFYVGINIGSALVNIFISAFNLAVSLLSTVPNLFGIIGVITFIILAFCSWSVFRLLRIKPVEE</sequence>
<keyword evidence="3" id="KW-1133">Transmembrane helix</keyword>
<feature type="domain" description="Putative zinc-finger" evidence="4">
    <location>
        <begin position="4"/>
        <end position="36"/>
    </location>
</feature>
<evidence type="ECO:0000313" key="6">
    <source>
        <dbReference type="EMBL" id="NEY19242.1"/>
    </source>
</evidence>
<evidence type="ECO:0000256" key="1">
    <source>
        <dbReference type="ARBA" id="ARBA00024353"/>
    </source>
</evidence>
<dbReference type="Gene3D" id="1.10.10.1320">
    <property type="entry name" value="Anti-sigma factor, zinc-finger domain"/>
    <property type="match status" value="1"/>
</dbReference>
<comment type="similarity">
    <text evidence="1">Belongs to the zinc-associated anti-sigma factor (ZAS) superfamily. Anti-sigma-W factor family.</text>
</comment>
<dbReference type="STRING" id="363870.NG54_03140"/>
<dbReference type="OrthoDB" id="2473268at2"/>
<gene>
    <name evidence="6" type="ORF">G4D61_04580</name>
    <name evidence="5" type="ORF">NG54_03140</name>
</gene>
<protein>
    <recommendedName>
        <fullName evidence="2">Anti-sigma-W factor RsiW</fullName>
    </recommendedName>
</protein>
<keyword evidence="3 5" id="KW-0812">Transmembrane</keyword>
<feature type="transmembrane region" description="Helical" evidence="3">
    <location>
        <begin position="111"/>
        <end position="133"/>
    </location>
</feature>
<feature type="transmembrane region" description="Helical" evidence="3">
    <location>
        <begin position="85"/>
        <end position="104"/>
    </location>
</feature>
<proteinExistence type="inferred from homology"/>
<accession>A0A0A6VGC3</accession>
<evidence type="ECO:0000259" key="4">
    <source>
        <dbReference type="Pfam" id="PF13490"/>
    </source>
</evidence>
<keyword evidence="8" id="KW-1185">Reference proteome</keyword>
<evidence type="ECO:0000256" key="2">
    <source>
        <dbReference type="ARBA" id="ARBA00024438"/>
    </source>
</evidence>
<feature type="transmembrane region" description="Helical" evidence="3">
    <location>
        <begin position="139"/>
        <end position="159"/>
    </location>
</feature>
<dbReference type="InterPro" id="IPR041916">
    <property type="entry name" value="Anti_sigma_zinc_sf"/>
</dbReference>
<evidence type="ECO:0000256" key="3">
    <source>
        <dbReference type="SAM" id="Phobius"/>
    </source>
</evidence>
<evidence type="ECO:0000313" key="5">
    <source>
        <dbReference type="EMBL" id="KHD86488.1"/>
    </source>
</evidence>
<dbReference type="InterPro" id="IPR027383">
    <property type="entry name" value="Znf_put"/>
</dbReference>
<reference evidence="6 8" key="3">
    <citation type="submission" date="2020-03" db="EMBL/GenBank/DDBJ databases">
        <title>Bacillus aquiflavi sp. nov., isolated from yellow water of strong flavor Chinese baijiu in Yibin region of China.</title>
        <authorList>
            <person name="Xie J."/>
        </authorList>
    </citation>
    <scope>NUCLEOTIDE SEQUENCE [LARGE SCALE GENOMIC DNA]</scope>
    <source>
        <strain evidence="6 8">Gsoil 114</strain>
    </source>
</reference>
<comment type="caution">
    <text evidence="5">The sequence shown here is derived from an EMBL/GenBank/DDBJ whole genome shotgun (WGS) entry which is preliminary data.</text>
</comment>
<dbReference type="AlphaFoldDB" id="A0A0A6VGC3"/>
<dbReference type="Proteomes" id="UP000030588">
    <property type="component" value="Unassembled WGS sequence"/>
</dbReference>
<name>A0A0A6VGC3_9BACI</name>